<dbReference type="EMBL" id="CP002083">
    <property type="protein sequence ID" value="ADJ22268.1"/>
    <property type="molecule type" value="Genomic_DNA"/>
</dbReference>
<keyword evidence="4" id="KW-1185">Reference proteome</keyword>
<dbReference type="AlphaFoldDB" id="D8JRN9"/>
<dbReference type="PANTHER" id="PTHR12526">
    <property type="entry name" value="GLYCOSYLTRANSFERASE"/>
    <property type="match status" value="1"/>
</dbReference>
<keyword evidence="3" id="KW-0808">Transferase</keyword>
<evidence type="ECO:0000259" key="1">
    <source>
        <dbReference type="Pfam" id="PF00534"/>
    </source>
</evidence>
<dbReference type="CDD" id="cd03811">
    <property type="entry name" value="GT4_GT28_WabH-like"/>
    <property type="match status" value="1"/>
</dbReference>
<dbReference type="HOGENOM" id="CLU_009583_0_3_5"/>
<evidence type="ECO:0000259" key="2">
    <source>
        <dbReference type="Pfam" id="PF13439"/>
    </source>
</evidence>
<dbReference type="Gene3D" id="3.40.50.2000">
    <property type="entry name" value="Glycogen Phosphorylase B"/>
    <property type="match status" value="2"/>
</dbReference>
<gene>
    <name evidence="3" type="ordered locus">Hden_0446</name>
</gene>
<dbReference type="STRING" id="582899.Hden_0446"/>
<organism evidence="3 4">
    <name type="scientific">Hyphomicrobium denitrificans (strain ATCC 51888 / DSM 1869 / NCIMB 11706 / TK 0415)</name>
    <dbReference type="NCBI Taxonomy" id="582899"/>
    <lineage>
        <taxon>Bacteria</taxon>
        <taxon>Pseudomonadati</taxon>
        <taxon>Pseudomonadota</taxon>
        <taxon>Alphaproteobacteria</taxon>
        <taxon>Hyphomicrobiales</taxon>
        <taxon>Hyphomicrobiaceae</taxon>
        <taxon>Hyphomicrobium</taxon>
    </lineage>
</organism>
<protein>
    <submittedName>
        <fullName evidence="3">Glycosyl transferase group 1</fullName>
    </submittedName>
</protein>
<dbReference type="eggNOG" id="COG0438">
    <property type="taxonomic scope" value="Bacteria"/>
</dbReference>
<evidence type="ECO:0000313" key="3">
    <source>
        <dbReference type="EMBL" id="ADJ22268.1"/>
    </source>
</evidence>
<dbReference type="RefSeq" id="WP_013214487.1">
    <property type="nucleotide sequence ID" value="NC_014313.1"/>
</dbReference>
<dbReference type="Pfam" id="PF13439">
    <property type="entry name" value="Glyco_transf_4"/>
    <property type="match status" value="1"/>
</dbReference>
<feature type="domain" description="Glycosyltransferase subfamily 4-like N-terminal" evidence="2">
    <location>
        <begin position="14"/>
        <end position="174"/>
    </location>
</feature>
<dbReference type="SUPFAM" id="SSF53756">
    <property type="entry name" value="UDP-Glycosyltransferase/glycogen phosphorylase"/>
    <property type="match status" value="1"/>
</dbReference>
<accession>D8JRN9</accession>
<dbReference type="GO" id="GO:0016757">
    <property type="term" value="F:glycosyltransferase activity"/>
    <property type="evidence" value="ECO:0007669"/>
    <property type="project" value="InterPro"/>
</dbReference>
<dbReference type="Proteomes" id="UP000002033">
    <property type="component" value="Chromosome"/>
</dbReference>
<name>D8JRN9_HYPDA</name>
<dbReference type="Pfam" id="PF00534">
    <property type="entry name" value="Glycos_transf_1"/>
    <property type="match status" value="1"/>
</dbReference>
<sequence>MKRVMHVIAGLGTGGTEVMCLRLARHWQGRFDQHVLAWEVSSRSLERDFQQLSQTNVSVIPPDKRTHLQRWRWIREKIAQVKPDAVLIHCFGIPHIISAVAAHGVGINSISAWAGNPPSRSLISRLRFTAVLLASRVVQCPVVSCSSAVAQEFGKLGIGMPARSAIVPNAIDVADILATARKSRDSRRDLTPTIAIVSRLDVIKDHATLLDAFAKIHRDIPNARLWIIGDGSLRTSLEAHARNLGISKSTTFFGNRTDVASLLGQADVFAFSTTRDEGFGIVLIEAMAAGIPIVATDVAACREVLANGEAGLLVAPSDADALALALYNVLNTPELRARMSSNSLRRVRAEYSIERCAQRWETQLFGTQQPIDRLVECES</sequence>
<reference evidence="4" key="1">
    <citation type="journal article" date="2011" name="J. Bacteriol.">
        <title>Genome sequences of eight morphologically diverse alphaproteobacteria.</title>
        <authorList>
            <consortium name="US DOE Joint Genome Institute"/>
            <person name="Brown P.J."/>
            <person name="Kysela D.T."/>
            <person name="Buechlein A."/>
            <person name="Hemmerich C."/>
            <person name="Brun Y.V."/>
        </authorList>
    </citation>
    <scope>NUCLEOTIDE SEQUENCE [LARGE SCALE GENOMIC DNA]</scope>
    <source>
        <strain evidence="4">ATCC 51888 / DSM 1869 / NCIB 11706 / TK 0415</strain>
    </source>
</reference>
<dbReference type="CAZy" id="GT4">
    <property type="family name" value="Glycosyltransferase Family 4"/>
</dbReference>
<dbReference type="KEGG" id="hdn:Hden_0446"/>
<proteinExistence type="predicted"/>
<evidence type="ECO:0000313" key="4">
    <source>
        <dbReference type="Proteomes" id="UP000002033"/>
    </source>
</evidence>
<feature type="domain" description="Glycosyl transferase family 1" evidence="1">
    <location>
        <begin position="191"/>
        <end position="343"/>
    </location>
</feature>
<dbReference type="InterPro" id="IPR028098">
    <property type="entry name" value="Glyco_trans_4-like_N"/>
</dbReference>
<dbReference type="PANTHER" id="PTHR12526:SF630">
    <property type="entry name" value="GLYCOSYLTRANSFERASE"/>
    <property type="match status" value="1"/>
</dbReference>
<dbReference type="InterPro" id="IPR001296">
    <property type="entry name" value="Glyco_trans_1"/>
</dbReference>